<evidence type="ECO:0000313" key="7">
    <source>
        <dbReference type="Proteomes" id="UP000261540"/>
    </source>
</evidence>
<dbReference type="PROSITE" id="PS50238">
    <property type="entry name" value="RHOGAP"/>
    <property type="match status" value="1"/>
</dbReference>
<dbReference type="Gene3D" id="2.30.29.30">
    <property type="entry name" value="Pleckstrin-homology domain (PH domain)/Phosphotyrosine-binding domain (PTB)"/>
    <property type="match status" value="1"/>
</dbReference>
<name>A0A3B3SR78_9TELE</name>
<dbReference type="OrthoDB" id="9994905at2759"/>
<dbReference type="GO" id="GO:0005096">
    <property type="term" value="F:GTPase activator activity"/>
    <property type="evidence" value="ECO:0007669"/>
    <property type="project" value="UniProtKB-KW"/>
</dbReference>
<dbReference type="GO" id="GO:0007165">
    <property type="term" value="P:signal transduction"/>
    <property type="evidence" value="ECO:0007669"/>
    <property type="project" value="InterPro"/>
</dbReference>
<dbReference type="GeneID" id="111855224"/>
<feature type="compositionally biased region" description="Polar residues" evidence="3">
    <location>
        <begin position="12"/>
        <end position="21"/>
    </location>
</feature>
<dbReference type="SUPFAM" id="SSF50729">
    <property type="entry name" value="PH domain-like"/>
    <property type="match status" value="1"/>
</dbReference>
<dbReference type="InterPro" id="IPR011993">
    <property type="entry name" value="PH-like_dom_sf"/>
</dbReference>
<sequence length="1136" mass="127877">MVLDSSPGFKMTLQQRSTSSLRGDGTEVKSGLQEKEKKTKTAMLRRHSASSVITKALSKPRTQNRNNAKILYSGRNSLIQNFSTQSRMFIMDDCIRMTMGLQTQERHLFLFTDTLIIAKSKSSASLKVKQQLQLCEMWFGSCVHEVTGRKLSFKNSFVIGWPTTNCVVSFRSNNTKEKWLSALQWHINRLKQEEHPNKIAIKIMLLSGNSPSTTTVPISNTDTTEKVISISTKQLGMPGRSVDYCLWVISGREEAPYPLIGHEYPFSIITNCLRDHVDQPHSTDNILTYDVIIEQLPKEQQVQFVLRWRKSMHNHAQSSAPEIFQKHIGRKKSLIDWALRKGNSSWSSGESHLSTAHRKLFGHSLSSICHNGNLPKPILDMLILLYQDGPQTKGIFRRSANVKTCKELKERLNSGNVVQLEAESVFVVASVVTDFLRNVPGSILSTELYEKWMEVLDIDGHDEQIRTIKGLLNQLPEANTLLLQHLFCLLYHIQENSEENQMNACNLALCIAPNMLWLPVTADPEQENKSTKKVASLVQLLIENTNTIFGHDIESVFTNIHGSQENLEDALGDYSPQRYSSDEFDSEQERLKGLHSFDTDSWFLPLKNDIVKEEKMWSLLDEIDIFKSQYWTEDNVCCMDLDDTPICSNVYSPIEGQGIQSSRGRCSSEPSVCQSSQNLLHSHATVIRQSSYDATLRRGQASCSQYMSKLHLEETSGPTDDLSPRMSNQPKHMLWRSPQIPSKFKDQQLRLTLPNMSSFSSLSSTATSPSASSLSSLDSAFSYCSDTVFTPSDVSSLDFMFGTSARWQPLTPEPPKKFPMDWTLKRPVARDHTLSFDWSTKCDEQDEEKKPSGKETNNTIHIKNVKASQSESQSVNNSLKANRDETGQDLNYETNGGDVDSRYLQITQLQVPEISTKMYMNEEPGASQEGLKVQGQETCMKHIQSMKPENLNVDNMKRTKITLYITSNNLSVKNQTSQAVEENRFSAKLSNATTDTPDLKGTVSQTVEDQKSQTVLYVQQPPLILHSVSTKQPEKPNTTNSTLPGTSSESCTSMSGPSKSFTKASQTIKHTIRIRLPAAVKSTVKEYFSLTDNKNCQSDVKGPEKELHKSKLECQSKSLLDAADEDVLKLNNGEDF</sequence>
<keyword evidence="2" id="KW-0597">Phosphoprotein</keyword>
<feature type="compositionally biased region" description="Basic and acidic residues" evidence="3">
    <location>
        <begin position="24"/>
        <end position="39"/>
    </location>
</feature>
<dbReference type="CDD" id="cd13319">
    <property type="entry name" value="PH_RARhoGAP"/>
    <property type="match status" value="1"/>
</dbReference>
<feature type="domain" description="Ras-associating" evidence="4">
    <location>
        <begin position="213"/>
        <end position="311"/>
    </location>
</feature>
<reference evidence="6" key="1">
    <citation type="submission" date="2025-08" db="UniProtKB">
        <authorList>
            <consortium name="Ensembl"/>
        </authorList>
    </citation>
    <scope>IDENTIFICATION</scope>
</reference>
<dbReference type="Ensembl" id="ENSPKIT00000013724.1">
    <property type="protein sequence ID" value="ENSPKIP00000032848.1"/>
    <property type="gene ID" value="ENSPKIG00000012786.1"/>
</dbReference>
<dbReference type="STRING" id="1676925.ENSPKIP00000032848"/>
<dbReference type="InterPro" id="IPR047886">
    <property type="entry name" value="ARHGAP20-like_RhoGAP"/>
</dbReference>
<dbReference type="SMART" id="SM00233">
    <property type="entry name" value="PH"/>
    <property type="match status" value="1"/>
</dbReference>
<reference evidence="6" key="2">
    <citation type="submission" date="2025-09" db="UniProtKB">
        <authorList>
            <consortium name="Ensembl"/>
        </authorList>
    </citation>
    <scope>IDENTIFICATION</scope>
</reference>
<dbReference type="AlphaFoldDB" id="A0A3B3SR78"/>
<dbReference type="InterPro" id="IPR000198">
    <property type="entry name" value="RhoGAP_dom"/>
</dbReference>
<evidence type="ECO:0000256" key="1">
    <source>
        <dbReference type="ARBA" id="ARBA00022468"/>
    </source>
</evidence>
<evidence type="ECO:0000313" key="6">
    <source>
        <dbReference type="Ensembl" id="ENSPKIP00000032848.1"/>
    </source>
</evidence>
<dbReference type="CDD" id="cd04402">
    <property type="entry name" value="RhoGAP_ARHGAP20"/>
    <property type="match status" value="1"/>
</dbReference>
<feature type="compositionally biased region" description="Basic and acidic residues" evidence="3">
    <location>
        <begin position="841"/>
        <end position="853"/>
    </location>
</feature>
<dbReference type="FunFam" id="1.10.555.10:FF:000025">
    <property type="entry name" value="Rho GTPase-activating protein 20"/>
    <property type="match status" value="1"/>
</dbReference>
<dbReference type="CTD" id="100002649"/>
<dbReference type="KEGG" id="pki:111855224"/>
<proteinExistence type="predicted"/>
<feature type="region of interest" description="Disordered" evidence="3">
    <location>
        <begin position="841"/>
        <end position="897"/>
    </location>
</feature>
<feature type="domain" description="Rho-GAP" evidence="5">
    <location>
        <begin position="363"/>
        <end position="549"/>
    </location>
</feature>
<dbReference type="RefSeq" id="XP_023689794.1">
    <property type="nucleotide sequence ID" value="XM_023834026.2"/>
</dbReference>
<accession>A0A3B3SR78</accession>
<dbReference type="SMART" id="SM00324">
    <property type="entry name" value="RhoGAP"/>
    <property type="match status" value="1"/>
</dbReference>
<dbReference type="InterPro" id="IPR008936">
    <property type="entry name" value="Rho_GTPase_activation_prot"/>
</dbReference>
<feature type="compositionally biased region" description="Polar residues" evidence="3">
    <location>
        <begin position="854"/>
        <end position="880"/>
    </location>
</feature>
<evidence type="ECO:0000259" key="4">
    <source>
        <dbReference type="PROSITE" id="PS50200"/>
    </source>
</evidence>
<dbReference type="SUPFAM" id="SSF48350">
    <property type="entry name" value="GTPase activation domain, GAP"/>
    <property type="match status" value="1"/>
</dbReference>
<feature type="region of interest" description="Disordered" evidence="3">
    <location>
        <begin position="1"/>
        <end position="39"/>
    </location>
</feature>
<dbReference type="InterPro" id="IPR000159">
    <property type="entry name" value="RA_dom"/>
</dbReference>
<dbReference type="Pfam" id="PF00788">
    <property type="entry name" value="RA"/>
    <property type="match status" value="1"/>
</dbReference>
<dbReference type="Pfam" id="PF00620">
    <property type="entry name" value="RhoGAP"/>
    <property type="match status" value="1"/>
</dbReference>
<evidence type="ECO:0000256" key="2">
    <source>
        <dbReference type="ARBA" id="ARBA00022553"/>
    </source>
</evidence>
<dbReference type="GO" id="GO:0035023">
    <property type="term" value="P:regulation of Rho protein signal transduction"/>
    <property type="evidence" value="ECO:0007669"/>
    <property type="project" value="InterPro"/>
</dbReference>
<dbReference type="PROSITE" id="PS50200">
    <property type="entry name" value="RA"/>
    <property type="match status" value="1"/>
</dbReference>
<dbReference type="Gene3D" id="1.10.555.10">
    <property type="entry name" value="Rho GTPase activation protein"/>
    <property type="match status" value="1"/>
</dbReference>
<dbReference type="InterPro" id="IPR047887">
    <property type="entry name" value="ARHGAP20_PH"/>
</dbReference>
<dbReference type="Proteomes" id="UP000261540">
    <property type="component" value="Unplaced"/>
</dbReference>
<evidence type="ECO:0000259" key="5">
    <source>
        <dbReference type="PROSITE" id="PS50238"/>
    </source>
</evidence>
<dbReference type="InterPro" id="IPR001849">
    <property type="entry name" value="PH_domain"/>
</dbReference>
<keyword evidence="1" id="KW-0343">GTPase activation</keyword>
<dbReference type="PANTHER" id="PTHR23179">
    <property type="entry name" value="T-CELL ACTIVATION RHO GTPASE ACTIVATING PROTEIN-RELATED"/>
    <property type="match status" value="1"/>
</dbReference>
<feature type="region of interest" description="Disordered" evidence="3">
    <location>
        <begin position="1029"/>
        <end position="1064"/>
    </location>
</feature>
<dbReference type="PANTHER" id="PTHR23179:SF36">
    <property type="entry name" value="RHO-GAP DOMAIN-CONTAINING PROTEIN"/>
    <property type="match status" value="1"/>
</dbReference>
<organism evidence="6 7">
    <name type="scientific">Paramormyrops kingsleyae</name>
    <dbReference type="NCBI Taxonomy" id="1676925"/>
    <lineage>
        <taxon>Eukaryota</taxon>
        <taxon>Metazoa</taxon>
        <taxon>Chordata</taxon>
        <taxon>Craniata</taxon>
        <taxon>Vertebrata</taxon>
        <taxon>Euteleostomi</taxon>
        <taxon>Actinopterygii</taxon>
        <taxon>Neopterygii</taxon>
        <taxon>Teleostei</taxon>
        <taxon>Osteoglossocephala</taxon>
        <taxon>Osteoglossomorpha</taxon>
        <taxon>Osteoglossiformes</taxon>
        <taxon>Mormyridae</taxon>
        <taxon>Paramormyrops</taxon>
    </lineage>
</organism>
<protein>
    <submittedName>
        <fullName evidence="6">Rho GTPase-activating protein 20-like</fullName>
    </submittedName>
</protein>
<evidence type="ECO:0000256" key="3">
    <source>
        <dbReference type="SAM" id="MobiDB-lite"/>
    </source>
</evidence>
<dbReference type="GeneTree" id="ENSGT00940000154633"/>
<keyword evidence="7" id="KW-1185">Reference proteome</keyword>
<dbReference type="Pfam" id="PF22286">
    <property type="entry name" value="RHG20_PH"/>
    <property type="match status" value="1"/>
</dbReference>